<proteinExistence type="predicted"/>
<feature type="compositionally biased region" description="Low complexity" evidence="1">
    <location>
        <begin position="108"/>
        <end position="119"/>
    </location>
</feature>
<evidence type="ECO:0000256" key="1">
    <source>
        <dbReference type="SAM" id="MobiDB-lite"/>
    </source>
</evidence>
<dbReference type="AlphaFoldDB" id="A0A9W6TWN7"/>
<keyword evidence="3" id="KW-1185">Reference proteome</keyword>
<evidence type="ECO:0000313" key="3">
    <source>
        <dbReference type="Proteomes" id="UP001165121"/>
    </source>
</evidence>
<dbReference type="EMBL" id="BSXT01000226">
    <property type="protein sequence ID" value="GMF21360.1"/>
    <property type="molecule type" value="Genomic_DNA"/>
</dbReference>
<reference evidence="2" key="1">
    <citation type="submission" date="2023-04" db="EMBL/GenBank/DDBJ databases">
        <title>Phytophthora fragariaefolia NBRC 109709.</title>
        <authorList>
            <person name="Ichikawa N."/>
            <person name="Sato H."/>
            <person name="Tonouchi N."/>
        </authorList>
    </citation>
    <scope>NUCLEOTIDE SEQUENCE</scope>
    <source>
        <strain evidence="2">NBRC 109709</strain>
    </source>
</reference>
<gene>
    <name evidence="2" type="ORF">Pfra01_000281100</name>
</gene>
<feature type="compositionally biased region" description="Low complexity" evidence="1">
    <location>
        <begin position="143"/>
        <end position="155"/>
    </location>
</feature>
<dbReference type="Proteomes" id="UP001165121">
    <property type="component" value="Unassembled WGS sequence"/>
</dbReference>
<evidence type="ECO:0000313" key="2">
    <source>
        <dbReference type="EMBL" id="GMF21360.1"/>
    </source>
</evidence>
<feature type="compositionally biased region" description="Acidic residues" evidence="1">
    <location>
        <begin position="156"/>
        <end position="167"/>
    </location>
</feature>
<organism evidence="2 3">
    <name type="scientific">Phytophthora fragariaefolia</name>
    <dbReference type="NCBI Taxonomy" id="1490495"/>
    <lineage>
        <taxon>Eukaryota</taxon>
        <taxon>Sar</taxon>
        <taxon>Stramenopiles</taxon>
        <taxon>Oomycota</taxon>
        <taxon>Peronosporomycetes</taxon>
        <taxon>Peronosporales</taxon>
        <taxon>Peronosporaceae</taxon>
        <taxon>Phytophthora</taxon>
    </lineage>
</organism>
<dbReference type="OrthoDB" id="79760at2759"/>
<protein>
    <submittedName>
        <fullName evidence="2">Unnamed protein product</fullName>
    </submittedName>
</protein>
<sequence>MVPTGQFSMITYRLNPGYAEIKLNGGAWGGESPPDHEAGERRLRITMNDVVSLGNSKSACDTNAFQGRVAEVLIYDTVLDDAKVEAVERYIHDKWWGDKPFPETAPVVAATSAPESAPPELGDRTEEPATTAPDPVTIESTEDATASTAAPATTEAELEPASEEPSEPEQLQPVGADGTSADTAAQEQTPLDAAPAPKFDPLVNIFEWTAPGGSDAAKAEQWARSVRARVEAIRNFQLGGPVLRALIRQHKDELEALREQLFG</sequence>
<name>A0A9W6TWN7_9STRA</name>
<accession>A0A9W6TWN7</accession>
<feature type="region of interest" description="Disordered" evidence="1">
    <location>
        <begin position="108"/>
        <end position="187"/>
    </location>
</feature>
<comment type="caution">
    <text evidence="2">The sequence shown here is derived from an EMBL/GenBank/DDBJ whole genome shotgun (WGS) entry which is preliminary data.</text>
</comment>